<evidence type="ECO:0000313" key="2">
    <source>
        <dbReference type="Proteomes" id="UP000094056"/>
    </source>
</evidence>
<dbReference type="Proteomes" id="UP000094056">
    <property type="component" value="Unassembled WGS sequence"/>
</dbReference>
<evidence type="ECO:0008006" key="3">
    <source>
        <dbReference type="Google" id="ProtNLM"/>
    </source>
</evidence>
<organism evidence="1 2">
    <name type="scientific">Candidatus Scalindua rubra</name>
    <dbReference type="NCBI Taxonomy" id="1872076"/>
    <lineage>
        <taxon>Bacteria</taxon>
        <taxon>Pseudomonadati</taxon>
        <taxon>Planctomycetota</taxon>
        <taxon>Candidatus Brocadiia</taxon>
        <taxon>Candidatus Brocadiales</taxon>
        <taxon>Candidatus Scalinduaceae</taxon>
        <taxon>Candidatus Scalindua</taxon>
    </lineage>
</organism>
<protein>
    <recommendedName>
        <fullName evidence="3">Antitoxin</fullName>
    </recommendedName>
</protein>
<dbReference type="AlphaFoldDB" id="A0A1E3XGE8"/>
<dbReference type="EMBL" id="MAYW01000002">
    <property type="protein sequence ID" value="ODS34701.1"/>
    <property type="molecule type" value="Genomic_DNA"/>
</dbReference>
<dbReference type="InterPro" id="IPR025528">
    <property type="entry name" value="BrnA_antitoxin"/>
</dbReference>
<gene>
    <name evidence="1" type="ORF">SCARUB_00137</name>
</gene>
<comment type="caution">
    <text evidence="1">The sequence shown here is derived from an EMBL/GenBank/DDBJ whole genome shotgun (WGS) entry which is preliminary data.</text>
</comment>
<accession>A0A1E3XGE8</accession>
<dbReference type="Pfam" id="PF14384">
    <property type="entry name" value="BrnA_antitoxin"/>
    <property type="match status" value="1"/>
</dbReference>
<reference evidence="1 2" key="1">
    <citation type="submission" date="2016-07" db="EMBL/GenBank/DDBJ databases">
        <title>Draft genome of Scalindua rubra, obtained from a brine-seawater interface in the Red Sea, sheds light on salt adaptation in anammox bacteria.</title>
        <authorList>
            <person name="Speth D.R."/>
            <person name="Lagkouvardos I."/>
            <person name="Wang Y."/>
            <person name="Qian P.-Y."/>
            <person name="Dutilh B.E."/>
            <person name="Jetten M.S."/>
        </authorList>
    </citation>
    <scope>NUCLEOTIDE SEQUENCE [LARGE SCALE GENOMIC DNA]</scope>
    <source>
        <strain evidence="1">BSI-1</strain>
    </source>
</reference>
<dbReference type="PATRIC" id="fig|1872076.5.peg.154"/>
<name>A0A1E3XGE8_9BACT</name>
<proteinExistence type="predicted"/>
<sequence length="72" mass="8708">MRDHYDFSKMKGRKNPYIKYLKQPVTMRLDRDTIAYFKSMSDETGIPYQSLINLYLRDCAVNHRKLEMKWAS</sequence>
<evidence type="ECO:0000313" key="1">
    <source>
        <dbReference type="EMBL" id="ODS34701.1"/>
    </source>
</evidence>